<proteinExistence type="predicted"/>
<keyword evidence="2" id="KW-1185">Reference proteome</keyword>
<organism evidence="1 2">
    <name type="scientific">Meripilus lineatus</name>
    <dbReference type="NCBI Taxonomy" id="2056292"/>
    <lineage>
        <taxon>Eukaryota</taxon>
        <taxon>Fungi</taxon>
        <taxon>Dikarya</taxon>
        <taxon>Basidiomycota</taxon>
        <taxon>Agaricomycotina</taxon>
        <taxon>Agaricomycetes</taxon>
        <taxon>Polyporales</taxon>
        <taxon>Meripilaceae</taxon>
        <taxon>Meripilus</taxon>
    </lineage>
</organism>
<evidence type="ECO:0000313" key="1">
    <source>
        <dbReference type="EMBL" id="KAJ3474196.1"/>
    </source>
</evidence>
<protein>
    <submittedName>
        <fullName evidence="1">Uncharacterized protein</fullName>
    </submittedName>
</protein>
<gene>
    <name evidence="1" type="ORF">NLI96_g12597</name>
</gene>
<accession>A0AAD5UUA8</accession>
<dbReference type="AlphaFoldDB" id="A0AAD5UUA8"/>
<dbReference type="Proteomes" id="UP001212997">
    <property type="component" value="Unassembled WGS sequence"/>
</dbReference>
<name>A0AAD5UUA8_9APHY</name>
<comment type="caution">
    <text evidence="1">The sequence shown here is derived from an EMBL/GenBank/DDBJ whole genome shotgun (WGS) entry which is preliminary data.</text>
</comment>
<reference evidence="1" key="1">
    <citation type="submission" date="2022-07" db="EMBL/GenBank/DDBJ databases">
        <title>Genome Sequence of Physisporinus lineatus.</title>
        <authorList>
            <person name="Buettner E."/>
        </authorList>
    </citation>
    <scope>NUCLEOTIDE SEQUENCE</scope>
    <source>
        <strain evidence="1">VT162</strain>
    </source>
</reference>
<sequence>MSDPIHSAYGAQVVGLPEPPRIPIRWNRQQGWYEHPVVPVHSLLHLFRRAAPKGYLYCERTRSYHLDHFTDLSPRWIAYWDYMYSCFPKSPSNFVDCQWVGCSHFYQEVFLWHRLPAHLRIHHVLSPTDIYYDYDSAWDARPPPRIFPYYNYPPAQIAGFTKWHWDWVYQTWCCRIYREELKPTHSCRPKVGRIADTGSDGMYSTSYTSLMIDFAGFQTQMTLTFQFVIPLIRLVPNNLVSDALDAIATIDSTFDAVIIPLLIPQEVVD</sequence>
<dbReference type="EMBL" id="JANAWD010001125">
    <property type="protein sequence ID" value="KAJ3474196.1"/>
    <property type="molecule type" value="Genomic_DNA"/>
</dbReference>
<evidence type="ECO:0000313" key="2">
    <source>
        <dbReference type="Proteomes" id="UP001212997"/>
    </source>
</evidence>